<dbReference type="EMBL" id="LT795068">
    <property type="protein sequence ID" value="SJX65048.1"/>
    <property type="molecule type" value="Genomic_DNA"/>
</dbReference>
<keyword evidence="5" id="KW-0560">Oxidoreductase</keyword>
<proteinExistence type="inferred from homology"/>
<evidence type="ECO:0000313" key="8">
    <source>
        <dbReference type="EMBL" id="SJX65048.1"/>
    </source>
</evidence>
<keyword evidence="4" id="KW-0809">Transit peptide</keyword>
<dbReference type="InterPro" id="IPR012882">
    <property type="entry name" value="Fmp46"/>
</dbReference>
<dbReference type="Proteomes" id="UP000239563">
    <property type="component" value="Chromosome XV"/>
</dbReference>
<protein>
    <submittedName>
        <fullName evidence="8">Uncharacterized protein</fullName>
    </submittedName>
</protein>
<evidence type="ECO:0000256" key="3">
    <source>
        <dbReference type="ARBA" id="ARBA00009734"/>
    </source>
</evidence>
<keyword evidence="6" id="KW-0496">Mitochondrion</keyword>
<dbReference type="AlphaFoldDB" id="A0A2N8UJU8"/>
<dbReference type="GO" id="GO:0016491">
    <property type="term" value="F:oxidoreductase activity"/>
    <property type="evidence" value="ECO:0007669"/>
    <property type="project" value="UniProtKB-KW"/>
</dbReference>
<comment type="subcellular location">
    <subcellularLocation>
        <location evidence="2">Mitochondrion</location>
    </subcellularLocation>
</comment>
<evidence type="ECO:0000313" key="9">
    <source>
        <dbReference type="Proteomes" id="UP000239563"/>
    </source>
</evidence>
<feature type="compositionally biased region" description="Low complexity" evidence="7">
    <location>
        <begin position="41"/>
        <end position="51"/>
    </location>
</feature>
<sequence>MSIRFHKGPSIITLFHDATSSTSKQVLQLLSAYNSNPHHPSASAASASSSSTRQESHGESCVVEANGAGADANAYLRQAASDPPRSPLIQLEVVDRRANPPTPDQLRSIVDYLAADTNPAAGAKKEAKYTSSGFDLNEHQRRKKALAQHLANGQTGKAGMPKIKDGPLVVNWDEGTAATSLEGVREMLHRLERTPSDERKDESSCIIC</sequence>
<feature type="region of interest" description="Disordered" evidence="7">
    <location>
        <begin position="37"/>
        <end position="60"/>
    </location>
</feature>
<evidence type="ECO:0000256" key="6">
    <source>
        <dbReference type="ARBA" id="ARBA00023128"/>
    </source>
</evidence>
<comment type="similarity">
    <text evidence="3">Belongs to the FMP46 family.</text>
</comment>
<dbReference type="InterPro" id="IPR036249">
    <property type="entry name" value="Thioredoxin-like_sf"/>
</dbReference>
<evidence type="ECO:0000256" key="1">
    <source>
        <dbReference type="ARBA" id="ARBA00002963"/>
    </source>
</evidence>
<reference evidence="8 9" key="1">
    <citation type="submission" date="2017-02" db="EMBL/GenBank/DDBJ databases">
        <authorList>
            <person name="Peterson S.W."/>
        </authorList>
    </citation>
    <scope>NUCLEOTIDE SEQUENCE [LARGE SCALE GENOMIC DNA]</scope>
    <source>
        <strain evidence="8 9">SRS1_H2-8</strain>
    </source>
</reference>
<name>A0A2N8UJU8_9BASI</name>
<dbReference type="Pfam" id="PF07955">
    <property type="entry name" value="DUF1687"/>
    <property type="match status" value="1"/>
</dbReference>
<evidence type="ECO:0000256" key="2">
    <source>
        <dbReference type="ARBA" id="ARBA00004173"/>
    </source>
</evidence>
<dbReference type="SUPFAM" id="SSF52833">
    <property type="entry name" value="Thioredoxin-like"/>
    <property type="match status" value="1"/>
</dbReference>
<accession>A0A2N8UJU8</accession>
<evidence type="ECO:0000256" key="4">
    <source>
        <dbReference type="ARBA" id="ARBA00022946"/>
    </source>
</evidence>
<dbReference type="PANTHER" id="PTHR28071">
    <property type="entry name" value="REDOX PROTEIN FMP46, MITOCHONDRIAL-RELATED"/>
    <property type="match status" value="1"/>
</dbReference>
<dbReference type="PANTHER" id="PTHR28071:SF1">
    <property type="entry name" value="REDOX PROTEIN FMP46, MITOCHONDRIAL-RELATED"/>
    <property type="match status" value="1"/>
</dbReference>
<gene>
    <name evidence="8" type="ORF">SRS1_15874</name>
</gene>
<evidence type="ECO:0000256" key="5">
    <source>
        <dbReference type="ARBA" id="ARBA00023002"/>
    </source>
</evidence>
<evidence type="ECO:0000256" key="7">
    <source>
        <dbReference type="SAM" id="MobiDB-lite"/>
    </source>
</evidence>
<dbReference type="Gene3D" id="3.40.30.10">
    <property type="entry name" value="Glutaredoxin"/>
    <property type="match status" value="1"/>
</dbReference>
<dbReference type="GO" id="GO:0005739">
    <property type="term" value="C:mitochondrion"/>
    <property type="evidence" value="ECO:0007669"/>
    <property type="project" value="UniProtKB-SubCell"/>
</dbReference>
<organism evidence="8 9">
    <name type="scientific">Sporisorium reilianum f. sp. reilianum</name>
    <dbReference type="NCBI Taxonomy" id="72559"/>
    <lineage>
        <taxon>Eukaryota</taxon>
        <taxon>Fungi</taxon>
        <taxon>Dikarya</taxon>
        <taxon>Basidiomycota</taxon>
        <taxon>Ustilaginomycotina</taxon>
        <taxon>Ustilaginomycetes</taxon>
        <taxon>Ustilaginales</taxon>
        <taxon>Ustilaginaceae</taxon>
        <taxon>Sporisorium</taxon>
    </lineage>
</organism>
<comment type="function">
    <text evidence="1">Putative mitochondrial redox protein which could be involved in the reduction of small toxic molecules.</text>
</comment>